<sequence>MSWTRTWHGGDLAAPALQGRRLTRATLTSMKSDVVATLGETQRSKEPFPDFMYNAKLSIKTTRATKPAPMR</sequence>
<comment type="caution">
    <text evidence="1">The sequence shown here is derived from an EMBL/GenBank/DDBJ whole genome shotgun (WGS) entry which is preliminary data.</text>
</comment>
<proteinExistence type="predicted"/>
<dbReference type="EMBL" id="JBIMZQ010000041">
    <property type="protein sequence ID" value="KAL3660525.1"/>
    <property type="molecule type" value="Genomic_DNA"/>
</dbReference>
<keyword evidence="2" id="KW-1185">Reference proteome</keyword>
<protein>
    <submittedName>
        <fullName evidence="1">Uncharacterized protein</fullName>
    </submittedName>
</protein>
<name>A0ABD3F141_9STRA</name>
<evidence type="ECO:0000313" key="1">
    <source>
        <dbReference type="EMBL" id="KAL3660525.1"/>
    </source>
</evidence>
<accession>A0ABD3F141</accession>
<gene>
    <name evidence="1" type="ORF">V7S43_014669</name>
</gene>
<dbReference type="Proteomes" id="UP001632037">
    <property type="component" value="Unassembled WGS sequence"/>
</dbReference>
<evidence type="ECO:0000313" key="2">
    <source>
        <dbReference type="Proteomes" id="UP001632037"/>
    </source>
</evidence>
<reference evidence="1 2" key="1">
    <citation type="submission" date="2024-09" db="EMBL/GenBank/DDBJ databases">
        <title>Genome sequencing and assembly of Phytophthora oleae, isolate VK10A, causative agent of rot of olive drupes.</title>
        <authorList>
            <person name="Conti Taguali S."/>
            <person name="Riolo M."/>
            <person name="La Spada F."/>
            <person name="Cacciola S.O."/>
            <person name="Dionisio G."/>
        </authorList>
    </citation>
    <scope>NUCLEOTIDE SEQUENCE [LARGE SCALE GENOMIC DNA]</scope>
    <source>
        <strain evidence="1 2">VK10A</strain>
    </source>
</reference>
<organism evidence="1 2">
    <name type="scientific">Phytophthora oleae</name>
    <dbReference type="NCBI Taxonomy" id="2107226"/>
    <lineage>
        <taxon>Eukaryota</taxon>
        <taxon>Sar</taxon>
        <taxon>Stramenopiles</taxon>
        <taxon>Oomycota</taxon>
        <taxon>Peronosporomycetes</taxon>
        <taxon>Peronosporales</taxon>
        <taxon>Peronosporaceae</taxon>
        <taxon>Phytophthora</taxon>
    </lineage>
</organism>
<dbReference type="AlphaFoldDB" id="A0ABD3F141"/>